<evidence type="ECO:0008006" key="4">
    <source>
        <dbReference type="Google" id="ProtNLM"/>
    </source>
</evidence>
<feature type="transmembrane region" description="Helical" evidence="1">
    <location>
        <begin position="82"/>
        <end position="100"/>
    </location>
</feature>
<dbReference type="Pfam" id="PF05437">
    <property type="entry name" value="AzlD"/>
    <property type="match status" value="1"/>
</dbReference>
<evidence type="ECO:0000256" key="1">
    <source>
        <dbReference type="SAM" id="Phobius"/>
    </source>
</evidence>
<dbReference type="InterPro" id="IPR008407">
    <property type="entry name" value="Brnchd-chn_aa_trnsp_AzlD"/>
</dbReference>
<feature type="transmembrane region" description="Helical" evidence="1">
    <location>
        <begin position="49"/>
        <end position="76"/>
    </location>
</feature>
<sequence>MLTSPEAVAAILGMAIVTMAVKASGFLLADRLPRDGFAAAWLRHIPGAVLAALVAPAVVTGGVVEAIAAAATAAVFILSKNLFAAMAIGVATVYTVRLLVAG</sequence>
<comment type="caution">
    <text evidence="2">The sequence shown here is derived from an EMBL/GenBank/DDBJ whole genome shotgun (WGS) entry which is preliminary data.</text>
</comment>
<organism evidence="2 3">
    <name type="scientific">Devosia riboflavina</name>
    <dbReference type="NCBI Taxonomy" id="46914"/>
    <lineage>
        <taxon>Bacteria</taxon>
        <taxon>Pseudomonadati</taxon>
        <taxon>Pseudomonadota</taxon>
        <taxon>Alphaproteobacteria</taxon>
        <taxon>Hyphomicrobiales</taxon>
        <taxon>Devosiaceae</taxon>
        <taxon>Devosia</taxon>
    </lineage>
</organism>
<feature type="transmembrane region" description="Helical" evidence="1">
    <location>
        <begin position="6"/>
        <end position="28"/>
    </location>
</feature>
<evidence type="ECO:0000313" key="2">
    <source>
        <dbReference type="EMBL" id="KFL27988.1"/>
    </source>
</evidence>
<dbReference type="Proteomes" id="UP000028981">
    <property type="component" value="Unassembled WGS sequence"/>
</dbReference>
<keyword evidence="3" id="KW-1185">Reference proteome</keyword>
<accession>A0A087LTN5</accession>
<keyword evidence="1" id="KW-0812">Transmembrane</keyword>
<name>A0A087LTN5_9HYPH</name>
<dbReference type="OrthoDB" id="7359303at2"/>
<protein>
    <recommendedName>
        <fullName evidence="4">Branched-chain amino acid ABC transporter</fullName>
    </recommendedName>
</protein>
<dbReference type="AlphaFoldDB" id="A0A087LTN5"/>
<gene>
    <name evidence="2" type="ORF">JP75_25015</name>
</gene>
<keyword evidence="1" id="KW-0472">Membrane</keyword>
<keyword evidence="1" id="KW-1133">Transmembrane helix</keyword>
<dbReference type="EMBL" id="JQGC01000040">
    <property type="protein sequence ID" value="KFL27988.1"/>
    <property type="molecule type" value="Genomic_DNA"/>
</dbReference>
<evidence type="ECO:0000313" key="3">
    <source>
        <dbReference type="Proteomes" id="UP000028981"/>
    </source>
</evidence>
<reference evidence="2 3" key="1">
    <citation type="submission" date="2014-08" db="EMBL/GenBank/DDBJ databases">
        <authorList>
            <person name="Hassan Y.I."/>
            <person name="Lepp D."/>
            <person name="Zhou T."/>
        </authorList>
    </citation>
    <scope>NUCLEOTIDE SEQUENCE [LARGE SCALE GENOMIC DNA]</scope>
    <source>
        <strain evidence="2 3">IFO13584</strain>
    </source>
</reference>
<dbReference type="RefSeq" id="WP_035087670.1">
    <property type="nucleotide sequence ID" value="NZ_JQGC01000040.1"/>
</dbReference>
<proteinExistence type="predicted"/>